<evidence type="ECO:0000256" key="1">
    <source>
        <dbReference type="SAM" id="SignalP"/>
    </source>
</evidence>
<accession>A0AAD4UFC9</accession>
<feature type="chain" id="PRO_5042013192" evidence="1">
    <location>
        <begin position="31"/>
        <end position="168"/>
    </location>
</feature>
<keyword evidence="3" id="KW-1185">Reference proteome</keyword>
<name>A0AAD4UFC9_OVIAM</name>
<evidence type="ECO:0000313" key="3">
    <source>
        <dbReference type="Proteomes" id="UP001214576"/>
    </source>
</evidence>
<protein>
    <submittedName>
        <fullName evidence="2">Uncharacterized protein</fullName>
    </submittedName>
</protein>
<proteinExistence type="predicted"/>
<comment type="caution">
    <text evidence="2">The sequence shown here is derived from an EMBL/GenBank/DDBJ whole genome shotgun (WGS) entry which is preliminary data.</text>
</comment>
<evidence type="ECO:0000313" key="2">
    <source>
        <dbReference type="EMBL" id="KAI4543674.1"/>
    </source>
</evidence>
<sequence length="168" mass="17840">MGGPAGAPRLLHVPHCVLCLLCLLPPLLKAGQSPPSSQCLKPGSPLYQMSNGAKGIPGGTNLAKHFSKLPKEQSSLLLVFVVMLFISGSFSTYSEISVVYENRVGSSQAPRDQPMWALLEQYCHSIKTLANLSGMPAPCHHLQQILGNEGEPLGLGEKRAKSGLVGGR</sequence>
<keyword evidence="1" id="KW-0732">Signal</keyword>
<dbReference type="EMBL" id="JAKZEL010000005">
    <property type="protein sequence ID" value="KAI4543674.1"/>
    <property type="molecule type" value="Genomic_DNA"/>
</dbReference>
<dbReference type="Proteomes" id="UP001214576">
    <property type="component" value="Unassembled WGS sequence"/>
</dbReference>
<dbReference type="AlphaFoldDB" id="A0AAD4UFC9"/>
<organism evidence="2 3">
    <name type="scientific">Ovis ammon polii</name>
    <dbReference type="NCBI Taxonomy" id="230172"/>
    <lineage>
        <taxon>Eukaryota</taxon>
        <taxon>Metazoa</taxon>
        <taxon>Chordata</taxon>
        <taxon>Craniata</taxon>
        <taxon>Vertebrata</taxon>
        <taxon>Euteleostomi</taxon>
        <taxon>Mammalia</taxon>
        <taxon>Eutheria</taxon>
        <taxon>Laurasiatheria</taxon>
        <taxon>Artiodactyla</taxon>
        <taxon>Ruminantia</taxon>
        <taxon>Pecora</taxon>
        <taxon>Bovidae</taxon>
        <taxon>Caprinae</taxon>
        <taxon>Ovis</taxon>
    </lineage>
</organism>
<gene>
    <name evidence="2" type="ORF">MG293_006468</name>
</gene>
<reference evidence="2" key="1">
    <citation type="submission" date="2022-03" db="EMBL/GenBank/DDBJ databases">
        <title>Genomic analyses of argali, domestic sheep and their hybrids provide insights into chromosomal evolution, heterosis and genetic basis of agronomic traits.</title>
        <authorList>
            <person name="Li M."/>
        </authorList>
    </citation>
    <scope>NUCLEOTIDE SEQUENCE</scope>
    <source>
        <strain evidence="2">CAU-MHL-2022a</strain>
        <tissue evidence="2">Skin</tissue>
    </source>
</reference>
<feature type="signal peptide" evidence="1">
    <location>
        <begin position="1"/>
        <end position="30"/>
    </location>
</feature>